<dbReference type="InterPro" id="IPR007197">
    <property type="entry name" value="rSAM"/>
</dbReference>
<dbReference type="GO" id="GO:0016829">
    <property type="term" value="F:lyase activity"/>
    <property type="evidence" value="ECO:0007669"/>
    <property type="project" value="UniProtKB-KW"/>
</dbReference>
<keyword evidence="7 9" id="KW-0456">Lyase</keyword>
<evidence type="ECO:0000313" key="9">
    <source>
        <dbReference type="EMBL" id="MPL74454.1"/>
    </source>
</evidence>
<evidence type="ECO:0000256" key="6">
    <source>
        <dbReference type="ARBA" id="ARBA00023014"/>
    </source>
</evidence>
<dbReference type="GO" id="GO:0051539">
    <property type="term" value="F:4 iron, 4 sulfur cluster binding"/>
    <property type="evidence" value="ECO:0007669"/>
    <property type="project" value="UniProtKB-KW"/>
</dbReference>
<dbReference type="Pfam" id="PF04055">
    <property type="entry name" value="Radical_SAM"/>
    <property type="match status" value="1"/>
</dbReference>
<keyword evidence="5" id="KW-0408">Iron</keyword>
<reference evidence="9" key="1">
    <citation type="submission" date="2019-08" db="EMBL/GenBank/DDBJ databases">
        <authorList>
            <person name="Kucharzyk K."/>
            <person name="Murdoch R.W."/>
            <person name="Higgins S."/>
            <person name="Loffler F."/>
        </authorList>
    </citation>
    <scope>NUCLEOTIDE SEQUENCE</scope>
</reference>
<evidence type="ECO:0000256" key="5">
    <source>
        <dbReference type="ARBA" id="ARBA00023004"/>
    </source>
</evidence>
<keyword evidence="3" id="KW-0479">Metal-binding</keyword>
<evidence type="ECO:0000256" key="7">
    <source>
        <dbReference type="ARBA" id="ARBA00023239"/>
    </source>
</evidence>
<dbReference type="PANTHER" id="PTHR42836:SF1">
    <property type="entry name" value="7-CARBOXY-7-DEAZAGUANINE SYNTHASE"/>
    <property type="match status" value="1"/>
</dbReference>
<sequence length="207" mass="23313">MKFPILEDGALLPLVESFYTIQGEGFNTGRAAFFIRLGGCDVGCSWCDAKETWNPALHPPVDIRDIVTQASSFSAKSIVLTGGEPLNYPLDKLCDLLKKEGMEIFLETSGSSPLSGTFDWICLSPKKKKPPVGNIHQVASELKVIIESEEDFEWAEFNRKRVTPECHLYLQPEWSKSHSMLPVIVEFIKSNPVWRISLQTHKFMNIP</sequence>
<dbReference type="InterPro" id="IPR013785">
    <property type="entry name" value="Aldolase_TIM"/>
</dbReference>
<evidence type="ECO:0000256" key="2">
    <source>
        <dbReference type="ARBA" id="ARBA00022691"/>
    </source>
</evidence>
<keyword evidence="4" id="KW-0460">Magnesium</keyword>
<evidence type="ECO:0000256" key="1">
    <source>
        <dbReference type="ARBA" id="ARBA00022485"/>
    </source>
</evidence>
<protein>
    <submittedName>
        <fullName evidence="9">7-carboxy-7-deazaguanine synthase</fullName>
        <ecNumber evidence="9">4.3.99.3</ecNumber>
    </submittedName>
</protein>
<evidence type="ECO:0000256" key="4">
    <source>
        <dbReference type="ARBA" id="ARBA00022842"/>
    </source>
</evidence>
<dbReference type="AlphaFoldDB" id="A0A644U689"/>
<organism evidence="9">
    <name type="scientific">bioreactor metagenome</name>
    <dbReference type="NCBI Taxonomy" id="1076179"/>
    <lineage>
        <taxon>unclassified sequences</taxon>
        <taxon>metagenomes</taxon>
        <taxon>ecological metagenomes</taxon>
    </lineage>
</organism>
<evidence type="ECO:0000256" key="3">
    <source>
        <dbReference type="ARBA" id="ARBA00022723"/>
    </source>
</evidence>
<comment type="caution">
    <text evidence="9">The sequence shown here is derived from an EMBL/GenBank/DDBJ whole genome shotgun (WGS) entry which is preliminary data.</text>
</comment>
<keyword evidence="6" id="KW-0411">Iron-sulfur</keyword>
<gene>
    <name evidence="9" type="primary">queE_11</name>
    <name evidence="9" type="ORF">SDC9_20266</name>
</gene>
<dbReference type="PIRSF" id="PIRSF000370">
    <property type="entry name" value="QueE"/>
    <property type="match status" value="1"/>
</dbReference>
<keyword evidence="2" id="KW-0949">S-adenosyl-L-methionine</keyword>
<dbReference type="SFLD" id="SFLDS00029">
    <property type="entry name" value="Radical_SAM"/>
    <property type="match status" value="1"/>
</dbReference>
<keyword evidence="1" id="KW-0004">4Fe-4S</keyword>
<dbReference type="EMBL" id="VSSQ01000080">
    <property type="protein sequence ID" value="MPL74454.1"/>
    <property type="molecule type" value="Genomic_DNA"/>
</dbReference>
<dbReference type="InterPro" id="IPR024924">
    <property type="entry name" value="7-CO-7-deazaguanine_synth-like"/>
</dbReference>
<dbReference type="SUPFAM" id="SSF102114">
    <property type="entry name" value="Radical SAM enzymes"/>
    <property type="match status" value="1"/>
</dbReference>
<dbReference type="HAMAP" id="MF_00917">
    <property type="entry name" value="QueE"/>
    <property type="match status" value="1"/>
</dbReference>
<accession>A0A644U689</accession>
<proteinExistence type="inferred from homology"/>
<dbReference type="GO" id="GO:0046872">
    <property type="term" value="F:metal ion binding"/>
    <property type="evidence" value="ECO:0007669"/>
    <property type="project" value="UniProtKB-KW"/>
</dbReference>
<evidence type="ECO:0000259" key="8">
    <source>
        <dbReference type="PROSITE" id="PS51918"/>
    </source>
</evidence>
<name>A0A644U689_9ZZZZ</name>
<feature type="domain" description="Radical SAM core" evidence="8">
    <location>
        <begin position="27"/>
        <end position="207"/>
    </location>
</feature>
<dbReference type="Gene3D" id="3.20.20.70">
    <property type="entry name" value="Aldolase class I"/>
    <property type="match status" value="1"/>
</dbReference>
<dbReference type="PANTHER" id="PTHR42836">
    <property type="entry name" value="7-CARBOXY-7-DEAZAGUANINE SYNTHASE"/>
    <property type="match status" value="1"/>
</dbReference>
<dbReference type="InterPro" id="IPR058240">
    <property type="entry name" value="rSAM_sf"/>
</dbReference>
<dbReference type="PROSITE" id="PS51918">
    <property type="entry name" value="RADICAL_SAM"/>
    <property type="match status" value="1"/>
</dbReference>
<dbReference type="EC" id="4.3.99.3" evidence="9"/>